<organism evidence="1 2">
    <name type="scientific">Candidatus Desulfosporosinus infrequens</name>
    <dbReference type="NCBI Taxonomy" id="2043169"/>
    <lineage>
        <taxon>Bacteria</taxon>
        <taxon>Bacillati</taxon>
        <taxon>Bacillota</taxon>
        <taxon>Clostridia</taxon>
        <taxon>Eubacteriales</taxon>
        <taxon>Desulfitobacteriaceae</taxon>
        <taxon>Desulfosporosinus</taxon>
    </lineage>
</organism>
<gene>
    <name evidence="1" type="ORF">SBF1_2370012</name>
</gene>
<dbReference type="EMBL" id="OMOF01000154">
    <property type="protein sequence ID" value="SPF40882.1"/>
    <property type="molecule type" value="Genomic_DNA"/>
</dbReference>
<reference evidence="2" key="1">
    <citation type="submission" date="2018-02" db="EMBL/GenBank/DDBJ databases">
        <authorList>
            <person name="Hausmann B."/>
        </authorList>
    </citation>
    <scope>NUCLEOTIDE SEQUENCE [LARGE SCALE GENOMIC DNA]</scope>
    <source>
        <strain evidence="2">Peat soil MAG SbF1</strain>
    </source>
</reference>
<proteinExistence type="predicted"/>
<protein>
    <submittedName>
        <fullName evidence="1">Putative abortive infection phage resistance protein</fullName>
    </submittedName>
</protein>
<sequence length="217" mass="24411">MQALTYESYRTEWIADIIEGNPSSVLVGNRFSKKLISQWLELDEYNDDIIFCDGSGDGGIDIAYLHRGDLNDNGESEGDTWYIIQSKYGSAFNSNTTLLAESEKVLETISGFRSKLSSISSELVDRIRNFILKSSNNDKLVLVFATVDPLNDVEKRILKDIKTLGESRIGNLFDVDSVCITSVALKYFLFVKRIILSYSISKCRPYLVHTSNCIFSA</sequence>
<evidence type="ECO:0000313" key="2">
    <source>
        <dbReference type="Proteomes" id="UP000238916"/>
    </source>
</evidence>
<accession>A0A2U3KMK0</accession>
<dbReference type="OrthoDB" id="9806213at2"/>
<evidence type="ECO:0000313" key="1">
    <source>
        <dbReference type="EMBL" id="SPF40882.1"/>
    </source>
</evidence>
<dbReference type="AlphaFoldDB" id="A0A2U3KMK0"/>
<dbReference type="Proteomes" id="UP000238916">
    <property type="component" value="Unassembled WGS sequence"/>
</dbReference>
<name>A0A2U3KMK0_9FIRM</name>